<organism evidence="3 4">
    <name type="scientific">Schizosaccharomyces osmophilus</name>
    <dbReference type="NCBI Taxonomy" id="2545709"/>
    <lineage>
        <taxon>Eukaryota</taxon>
        <taxon>Fungi</taxon>
        <taxon>Dikarya</taxon>
        <taxon>Ascomycota</taxon>
        <taxon>Taphrinomycotina</taxon>
        <taxon>Schizosaccharomycetes</taxon>
        <taxon>Schizosaccharomycetales</taxon>
        <taxon>Schizosaccharomycetaceae</taxon>
        <taxon>Schizosaccharomyces</taxon>
    </lineage>
</organism>
<dbReference type="EMBL" id="CP115611">
    <property type="protein sequence ID" value="WBW71449.1"/>
    <property type="molecule type" value="Genomic_DNA"/>
</dbReference>
<feature type="domain" description="Non-haem dioxygenase N-terminal" evidence="2">
    <location>
        <begin position="6"/>
        <end position="107"/>
    </location>
</feature>
<dbReference type="RefSeq" id="XP_056035692.1">
    <property type="nucleotide sequence ID" value="XM_056181286.1"/>
</dbReference>
<reference evidence="3 4" key="1">
    <citation type="journal article" date="2023" name="G3 (Bethesda)">
        <title>A high-quality reference genome for the fission yeast Schizosaccharomyces osmophilus.</title>
        <authorList>
            <person name="Jia G.S."/>
            <person name="Zhang W.C."/>
            <person name="Liang Y."/>
            <person name="Liu X.H."/>
            <person name="Rhind N."/>
            <person name="Pidoux A."/>
            <person name="Brysch-Herzberg M."/>
            <person name="Du L.L."/>
        </authorList>
    </citation>
    <scope>NUCLEOTIDE SEQUENCE [LARGE SCALE GENOMIC DNA]</scope>
    <source>
        <strain evidence="3 4">CBS 15793</strain>
    </source>
</reference>
<keyword evidence="4" id="KW-1185">Reference proteome</keyword>
<evidence type="ECO:0000313" key="3">
    <source>
        <dbReference type="EMBL" id="WBW71449.1"/>
    </source>
</evidence>
<dbReference type="InterPro" id="IPR027443">
    <property type="entry name" value="IPNS-like_sf"/>
</dbReference>
<dbReference type="InterPro" id="IPR050231">
    <property type="entry name" value="Iron_ascorbate_oxido_reductase"/>
</dbReference>
<dbReference type="InterPro" id="IPR026992">
    <property type="entry name" value="DIOX_N"/>
</dbReference>
<proteinExistence type="predicted"/>
<evidence type="ECO:0000259" key="1">
    <source>
        <dbReference type="Pfam" id="PF03171"/>
    </source>
</evidence>
<dbReference type="Pfam" id="PF03171">
    <property type="entry name" value="2OG-FeII_Oxy"/>
    <property type="match status" value="1"/>
</dbReference>
<protein>
    <submittedName>
        <fullName evidence="3">Iron/ascorbate oxidoreductase</fullName>
    </submittedName>
</protein>
<dbReference type="InterPro" id="IPR044861">
    <property type="entry name" value="IPNS-like_FE2OG_OXY"/>
</dbReference>
<dbReference type="Pfam" id="PF14226">
    <property type="entry name" value="DIOX_N"/>
    <property type="match status" value="1"/>
</dbReference>
<evidence type="ECO:0000313" key="4">
    <source>
        <dbReference type="Proteomes" id="UP001212411"/>
    </source>
</evidence>
<dbReference type="Gene3D" id="2.60.120.330">
    <property type="entry name" value="B-lactam Antibiotic, Isopenicillin N Synthase, Chain"/>
    <property type="match status" value="1"/>
</dbReference>
<dbReference type="SUPFAM" id="SSF51197">
    <property type="entry name" value="Clavaminate synthase-like"/>
    <property type="match status" value="1"/>
</dbReference>
<accession>A0AAF0AV07</accession>
<dbReference type="Proteomes" id="UP001212411">
    <property type="component" value="Chromosome 1"/>
</dbReference>
<dbReference type="GeneID" id="80875975"/>
<feature type="domain" description="Isopenicillin N synthase-like Fe(2+) 2OG dioxygenase" evidence="1">
    <location>
        <begin position="173"/>
        <end position="264"/>
    </location>
</feature>
<name>A0AAF0AV07_9SCHI</name>
<sequence>MKVIELPSIDLSEQNTKLLSTLIIDACQEWGFFTLKNHGIKLEDVQVLFKESDEFFKLPTEEKEHYVFQGNDLPSGYSRHTKHSHSEDSFSRAIKEYYDIARFPNPDIEKISPAIRKRLPELKMFFKQCHILSLKILDLIALGFGLSQDFFSKYHSSAEDFLRFIKYMVPEGKEHTEDDVDNDSHFDYGTITLLFQREYGILQIQPPESDATADWVRVSVDKEVISVNVADTLQFWTGERIKSSIHQIRIDPRIRERQLIAFFAIPDLDCPISKVSDEEDGKNAKTMTMREYRRRKMACLP</sequence>
<dbReference type="KEGG" id="som:SOMG_02494"/>
<dbReference type="PANTHER" id="PTHR47990">
    <property type="entry name" value="2-OXOGLUTARATE (2OG) AND FE(II)-DEPENDENT OXYGENASE SUPERFAMILY PROTEIN-RELATED"/>
    <property type="match status" value="1"/>
</dbReference>
<dbReference type="AlphaFoldDB" id="A0AAF0AV07"/>
<gene>
    <name evidence="3" type="ORF">SOMG_02494</name>
</gene>
<evidence type="ECO:0000259" key="2">
    <source>
        <dbReference type="Pfam" id="PF14226"/>
    </source>
</evidence>